<keyword evidence="6" id="KW-0862">Zinc</keyword>
<dbReference type="OrthoDB" id="6710946at2759"/>
<evidence type="ECO:0000256" key="3">
    <source>
        <dbReference type="ARBA" id="ARBA00022723"/>
    </source>
</evidence>
<dbReference type="EMBL" id="KL662107">
    <property type="protein sequence ID" value="KFM24448.1"/>
    <property type="molecule type" value="Genomic_DNA"/>
</dbReference>
<evidence type="ECO:0000256" key="4">
    <source>
        <dbReference type="ARBA" id="ARBA00022727"/>
    </source>
</evidence>
<dbReference type="PANTHER" id="PTHR11086:SF18">
    <property type="entry name" value="DEOXYCYTIDYLATE DEAMINASE"/>
    <property type="match status" value="1"/>
</dbReference>
<dbReference type="InterPro" id="IPR016193">
    <property type="entry name" value="Cytidine_deaminase-like"/>
</dbReference>
<dbReference type="CDD" id="cd01286">
    <property type="entry name" value="deoxycytidylate_deaminase"/>
    <property type="match status" value="1"/>
</dbReference>
<dbReference type="PROSITE" id="PS51747">
    <property type="entry name" value="CYT_DCMP_DEAMINASES_2"/>
    <property type="match status" value="1"/>
</dbReference>
<organism evidence="10 11">
    <name type="scientific">Auxenochlorella protothecoides</name>
    <name type="common">Green microalga</name>
    <name type="synonym">Chlorella protothecoides</name>
    <dbReference type="NCBI Taxonomy" id="3075"/>
    <lineage>
        <taxon>Eukaryota</taxon>
        <taxon>Viridiplantae</taxon>
        <taxon>Chlorophyta</taxon>
        <taxon>core chlorophytes</taxon>
        <taxon>Trebouxiophyceae</taxon>
        <taxon>Chlorellales</taxon>
        <taxon>Chlorellaceae</taxon>
        <taxon>Auxenochlorella</taxon>
    </lineage>
</organism>
<keyword evidence="3" id="KW-0479">Metal-binding</keyword>
<evidence type="ECO:0000256" key="5">
    <source>
        <dbReference type="ARBA" id="ARBA00022801"/>
    </source>
</evidence>
<sequence length="201" mass="21582">MLDSAGPCPVNPYDTKPRSGYLSWDDYFMAVAFLSSQRSKDPHKQVGACIVDRQNVICGIGYNGFPRGCPDAQLPWSKAAESGDLLDTKYPYVCHAEMNALLNKNGASVSGARIYVTMFPCNECAKLMIQAGIAEVVFHEDKGTAAGGSSPAAGSAQPAPGSISRSQQYAASKKLMAMAGVHVRQHRFHRSVRLCLDPDPA</sequence>
<evidence type="ECO:0000256" key="7">
    <source>
        <dbReference type="ARBA" id="ARBA00038938"/>
    </source>
</evidence>
<evidence type="ECO:0000313" key="11">
    <source>
        <dbReference type="Proteomes" id="UP000028924"/>
    </source>
</evidence>
<keyword evidence="4" id="KW-0545">Nucleotide biosynthesis</keyword>
<dbReference type="InterPro" id="IPR016192">
    <property type="entry name" value="APOBEC/CMP_deaminase_Zn-bd"/>
</dbReference>
<dbReference type="InterPro" id="IPR015517">
    <property type="entry name" value="dCMP_deaminase-rel"/>
</dbReference>
<dbReference type="KEGG" id="apro:F751_3166"/>
<evidence type="ECO:0000256" key="6">
    <source>
        <dbReference type="ARBA" id="ARBA00022833"/>
    </source>
</evidence>
<evidence type="ECO:0000313" key="10">
    <source>
        <dbReference type="EMBL" id="KFM24448.1"/>
    </source>
</evidence>
<dbReference type="GO" id="GO:0008270">
    <property type="term" value="F:zinc ion binding"/>
    <property type="evidence" value="ECO:0007669"/>
    <property type="project" value="InterPro"/>
</dbReference>
<dbReference type="GO" id="GO:0005737">
    <property type="term" value="C:cytoplasm"/>
    <property type="evidence" value="ECO:0007669"/>
    <property type="project" value="TreeGrafter"/>
</dbReference>
<comment type="similarity">
    <text evidence="2">Belongs to the cytidine and deoxycytidylate deaminase family.</text>
</comment>
<dbReference type="FunFam" id="3.40.140.10:FF:000021">
    <property type="entry name" value="Deoxycytidylate deaminase"/>
    <property type="match status" value="1"/>
</dbReference>
<proteinExistence type="inferred from homology"/>
<evidence type="ECO:0000259" key="9">
    <source>
        <dbReference type="PROSITE" id="PS51747"/>
    </source>
</evidence>
<keyword evidence="11" id="KW-1185">Reference proteome</keyword>
<dbReference type="GO" id="GO:0004132">
    <property type="term" value="F:dCMP deaminase activity"/>
    <property type="evidence" value="ECO:0007669"/>
    <property type="project" value="UniProtKB-EC"/>
</dbReference>
<dbReference type="RefSeq" id="XP_011397336.1">
    <property type="nucleotide sequence ID" value="XM_011399034.1"/>
</dbReference>
<dbReference type="SUPFAM" id="SSF53927">
    <property type="entry name" value="Cytidine deaminase-like"/>
    <property type="match status" value="1"/>
</dbReference>
<feature type="domain" description="CMP/dCMP-type deaminase" evidence="9">
    <location>
        <begin position="23"/>
        <end position="150"/>
    </location>
</feature>
<dbReference type="GeneID" id="23614557"/>
<keyword evidence="5" id="KW-0378">Hydrolase</keyword>
<dbReference type="InterPro" id="IPR035105">
    <property type="entry name" value="Deoxycytidylate_deaminase_dom"/>
</dbReference>
<evidence type="ECO:0000256" key="8">
    <source>
        <dbReference type="ARBA" id="ARBA00041763"/>
    </source>
</evidence>
<dbReference type="eggNOG" id="KOG3127">
    <property type="taxonomic scope" value="Eukaryota"/>
</dbReference>
<comment type="cofactor">
    <cofactor evidence="1">
        <name>Zn(2+)</name>
        <dbReference type="ChEBI" id="CHEBI:29105"/>
    </cofactor>
</comment>
<name>A0A087SFE4_AUXPR</name>
<accession>A0A087SFE4</accession>
<dbReference type="GO" id="GO:0009165">
    <property type="term" value="P:nucleotide biosynthetic process"/>
    <property type="evidence" value="ECO:0007669"/>
    <property type="project" value="UniProtKB-KW"/>
</dbReference>
<reference evidence="10 11" key="1">
    <citation type="journal article" date="2014" name="BMC Genomics">
        <title>Oil accumulation mechanisms of the oleaginous microalga Chlorella protothecoides revealed through its genome, transcriptomes, and proteomes.</title>
        <authorList>
            <person name="Gao C."/>
            <person name="Wang Y."/>
            <person name="Shen Y."/>
            <person name="Yan D."/>
            <person name="He X."/>
            <person name="Dai J."/>
            <person name="Wu Q."/>
        </authorList>
    </citation>
    <scope>NUCLEOTIDE SEQUENCE [LARGE SCALE GENOMIC DNA]</scope>
    <source>
        <strain evidence="10 11">0710</strain>
    </source>
</reference>
<evidence type="ECO:0000256" key="2">
    <source>
        <dbReference type="ARBA" id="ARBA00006576"/>
    </source>
</evidence>
<protein>
    <recommendedName>
        <fullName evidence="8">dCMP deaminase</fullName>
        <ecNumber evidence="7">3.5.4.12</ecNumber>
    </recommendedName>
    <alternativeName>
        <fullName evidence="8">dCMP deaminase</fullName>
    </alternativeName>
</protein>
<dbReference type="Pfam" id="PF00383">
    <property type="entry name" value="dCMP_cyt_deam_1"/>
    <property type="match status" value="1"/>
</dbReference>
<dbReference type="Gene3D" id="3.40.140.10">
    <property type="entry name" value="Cytidine Deaminase, domain 2"/>
    <property type="match status" value="1"/>
</dbReference>
<gene>
    <name evidence="10" type="ORF">F751_3166</name>
</gene>
<dbReference type="PROSITE" id="PS00903">
    <property type="entry name" value="CYT_DCMP_DEAMINASES_1"/>
    <property type="match status" value="1"/>
</dbReference>
<dbReference type="PANTHER" id="PTHR11086">
    <property type="entry name" value="DEOXYCYTIDYLATE DEAMINASE-RELATED"/>
    <property type="match status" value="1"/>
</dbReference>
<dbReference type="Proteomes" id="UP000028924">
    <property type="component" value="Unassembled WGS sequence"/>
</dbReference>
<dbReference type="EC" id="3.5.4.12" evidence="7"/>
<dbReference type="AlphaFoldDB" id="A0A087SFE4"/>
<dbReference type="InterPro" id="IPR002125">
    <property type="entry name" value="CMP_dCMP_dom"/>
</dbReference>
<evidence type="ECO:0000256" key="1">
    <source>
        <dbReference type="ARBA" id="ARBA00001947"/>
    </source>
</evidence>
<dbReference type="STRING" id="3075.A0A087SFE4"/>